<reference evidence="1 2" key="1">
    <citation type="journal article" date="2014" name="Genome Announc.">
        <title>Draft Genome Sequence of Xylella fastidiosa Pear Leaf Scorch Strain in Taiwan.</title>
        <authorList>
            <person name="Su C.C."/>
            <person name="Deng W.L."/>
            <person name="Jan F.J."/>
            <person name="Chang C.J."/>
            <person name="Huang H."/>
            <person name="Chen J."/>
        </authorList>
    </citation>
    <scope>NUCLEOTIDE SEQUENCE [LARGE SCALE GENOMIC DNA]</scope>
    <source>
        <strain evidence="1 2">PLS229</strain>
    </source>
</reference>
<sequence length="95" mass="10695">MPMWHHADIQRCLAAGALDHTRLTWLMLHATGESSAHQQDCVLIMPLRIDLECPHCGCPDKRSLPALMYAHPSVLRFFGHPMLSSNHLICPRATD</sequence>
<dbReference type="KEGG" id="xtw:AB672_01435"/>
<evidence type="ECO:0000313" key="2">
    <source>
        <dbReference type="Proteomes" id="UP000020406"/>
    </source>
</evidence>
<dbReference type="PATRIC" id="fig|1444770.3.peg.1179"/>
<evidence type="ECO:0000313" key="1">
    <source>
        <dbReference type="EMBL" id="EWS78635.1"/>
    </source>
</evidence>
<dbReference type="AlphaFoldDB" id="Z9JJQ2"/>
<dbReference type="Proteomes" id="UP000020406">
    <property type="component" value="Unassembled WGS sequence"/>
</dbReference>
<name>Z9JJQ2_9GAMM</name>
<comment type="caution">
    <text evidence="1">The sequence shown here is derived from an EMBL/GenBank/DDBJ whole genome shotgun (WGS) entry which is preliminary data.</text>
</comment>
<proteinExistence type="predicted"/>
<gene>
    <name evidence="1" type="ORF">AF72_04920</name>
</gene>
<dbReference type="EMBL" id="JDSQ01000006">
    <property type="protein sequence ID" value="EWS78635.1"/>
    <property type="molecule type" value="Genomic_DNA"/>
</dbReference>
<organism evidence="1 2">
    <name type="scientific">Xylella taiwanensis</name>
    <dbReference type="NCBI Taxonomy" id="1444770"/>
    <lineage>
        <taxon>Bacteria</taxon>
        <taxon>Pseudomonadati</taxon>
        <taxon>Pseudomonadota</taxon>
        <taxon>Gammaproteobacteria</taxon>
        <taxon>Lysobacterales</taxon>
        <taxon>Lysobacteraceae</taxon>
        <taxon>Xylella</taxon>
    </lineage>
</organism>
<protein>
    <submittedName>
        <fullName evidence="1">Uncharacterized protein</fullName>
    </submittedName>
</protein>
<accession>Z9JJQ2</accession>